<organism evidence="2 3">
    <name type="scientific">Natronoglomus mannanivorans</name>
    <dbReference type="NCBI Taxonomy" id="2979990"/>
    <lineage>
        <taxon>Archaea</taxon>
        <taxon>Methanobacteriati</taxon>
        <taxon>Methanobacteriota</taxon>
        <taxon>Stenosarchaea group</taxon>
        <taxon>Halobacteria</taxon>
        <taxon>Halobacteriales</taxon>
        <taxon>Natrialbaceae</taxon>
        <taxon>Natronoglomus</taxon>
    </lineage>
</organism>
<feature type="transmembrane region" description="Helical" evidence="1">
    <location>
        <begin position="6"/>
        <end position="26"/>
    </location>
</feature>
<dbReference type="RefSeq" id="WP_338007689.1">
    <property type="nucleotide sequence ID" value="NZ_JAOPKB010000004.1"/>
</dbReference>
<comment type="caution">
    <text evidence="2">The sequence shown here is derived from an EMBL/GenBank/DDBJ whole genome shotgun (WGS) entry which is preliminary data.</text>
</comment>
<protein>
    <submittedName>
        <fullName evidence="2">Uncharacterized protein</fullName>
    </submittedName>
</protein>
<evidence type="ECO:0000256" key="1">
    <source>
        <dbReference type="SAM" id="Phobius"/>
    </source>
</evidence>
<feature type="transmembrane region" description="Helical" evidence="1">
    <location>
        <begin position="57"/>
        <end position="74"/>
    </location>
</feature>
<gene>
    <name evidence="2" type="ORF">OB955_09480</name>
</gene>
<keyword evidence="3" id="KW-1185">Reference proteome</keyword>
<dbReference type="EMBL" id="JAOPKB010000004">
    <property type="protein sequence ID" value="MCU4972972.1"/>
    <property type="molecule type" value="Genomic_DNA"/>
</dbReference>
<reference evidence="2 3" key="1">
    <citation type="submission" date="2022-09" db="EMBL/GenBank/DDBJ databases">
        <title>Enrichment on poylsaccharides allowed isolation of novel metabolic and taxonomic groups of Haloarchaea.</title>
        <authorList>
            <person name="Sorokin D.Y."/>
            <person name="Elcheninov A.G."/>
            <person name="Khizhniak T.V."/>
            <person name="Kolganova T.V."/>
            <person name="Kublanov I.V."/>
        </authorList>
    </citation>
    <scope>NUCLEOTIDE SEQUENCE [LARGE SCALE GENOMIC DNA]</scope>
    <source>
        <strain evidence="2 3">AArc-m2/3/4</strain>
    </source>
</reference>
<name>A0ABT2QDH1_9EURY</name>
<evidence type="ECO:0000313" key="2">
    <source>
        <dbReference type="EMBL" id="MCU4972972.1"/>
    </source>
</evidence>
<proteinExistence type="predicted"/>
<evidence type="ECO:0000313" key="3">
    <source>
        <dbReference type="Proteomes" id="UP001320972"/>
    </source>
</evidence>
<dbReference type="Proteomes" id="UP001320972">
    <property type="component" value="Unassembled WGS sequence"/>
</dbReference>
<sequence>MPAISFLFVLFLLVQTLLAYAAFRLARRREDAAVALGVLVFAGGVIGLFVLESVLEVLAVQLLCLGLYTFISKPRTTRRRPHRQ</sequence>
<keyword evidence="1" id="KW-0472">Membrane</keyword>
<keyword evidence="1" id="KW-0812">Transmembrane</keyword>
<feature type="transmembrane region" description="Helical" evidence="1">
    <location>
        <begin position="33"/>
        <end position="51"/>
    </location>
</feature>
<keyword evidence="1" id="KW-1133">Transmembrane helix</keyword>
<accession>A0ABT2QDH1</accession>